<gene>
    <name evidence="2" type="ORF">MENT_LOCUS54380</name>
</gene>
<dbReference type="AlphaFoldDB" id="A0A6V7XNP7"/>
<feature type="signal peptide" evidence="1">
    <location>
        <begin position="1"/>
        <end position="26"/>
    </location>
</feature>
<organism evidence="2 3">
    <name type="scientific">Meloidogyne enterolobii</name>
    <name type="common">Root-knot nematode worm</name>
    <name type="synonym">Meloidogyne mayaguensis</name>
    <dbReference type="NCBI Taxonomy" id="390850"/>
    <lineage>
        <taxon>Eukaryota</taxon>
        <taxon>Metazoa</taxon>
        <taxon>Ecdysozoa</taxon>
        <taxon>Nematoda</taxon>
        <taxon>Chromadorea</taxon>
        <taxon>Rhabditida</taxon>
        <taxon>Tylenchina</taxon>
        <taxon>Tylenchomorpha</taxon>
        <taxon>Tylenchoidea</taxon>
        <taxon>Meloidogynidae</taxon>
        <taxon>Meloidogyninae</taxon>
        <taxon>Meloidogyne</taxon>
    </lineage>
</organism>
<comment type="caution">
    <text evidence="2">The sequence shown here is derived from an EMBL/GenBank/DDBJ whole genome shotgun (WGS) entry which is preliminary data.</text>
</comment>
<dbReference type="EMBL" id="CAJEWN010001917">
    <property type="protein sequence ID" value="CAD2200882.1"/>
    <property type="molecule type" value="Genomic_DNA"/>
</dbReference>
<protein>
    <submittedName>
        <fullName evidence="2">Uncharacterized protein</fullName>
    </submittedName>
</protein>
<keyword evidence="1" id="KW-0732">Signal</keyword>
<sequence>MFLSSSMAFGILFFYSSLMVIITGCGLPPAPAPPPAPCCAPPAPPPPPPCCPCPPPAPMQSCCPCAAAPPPSSHCGGCMFGARRRMYSSASLRKYWRSKREIDMMKVNEAIATQKLQYINVTEVPCPRAEWYSPMRKVLSMISGNPSASVQSIQAKLLHEHDSKFLVMCARHEQFGGESVVIPSALQINSSGVDFCNVNEQSIWCQAVGIIS</sequence>
<reference evidence="2 3" key="1">
    <citation type="submission" date="2020-08" db="EMBL/GenBank/DDBJ databases">
        <authorList>
            <person name="Koutsovoulos G."/>
            <person name="Danchin GJ E."/>
        </authorList>
    </citation>
    <scope>NUCLEOTIDE SEQUENCE [LARGE SCALE GENOMIC DNA]</scope>
</reference>
<dbReference type="Proteomes" id="UP000580250">
    <property type="component" value="Unassembled WGS sequence"/>
</dbReference>
<name>A0A6V7XNP7_MELEN</name>
<accession>A0A6V7XNP7</accession>
<evidence type="ECO:0000256" key="1">
    <source>
        <dbReference type="SAM" id="SignalP"/>
    </source>
</evidence>
<feature type="chain" id="PRO_5027698621" evidence="1">
    <location>
        <begin position="27"/>
        <end position="212"/>
    </location>
</feature>
<evidence type="ECO:0000313" key="3">
    <source>
        <dbReference type="Proteomes" id="UP000580250"/>
    </source>
</evidence>
<evidence type="ECO:0000313" key="2">
    <source>
        <dbReference type="EMBL" id="CAD2200882.1"/>
    </source>
</evidence>
<proteinExistence type="predicted"/>